<protein>
    <recommendedName>
        <fullName evidence="7">60S acidic ribosomal protein P1</fullName>
    </recommendedName>
</protein>
<dbReference type="PANTHER" id="PTHR45696:SF10">
    <property type="entry name" value="LARGE RIBOSOMAL SUBUNIT PROTEIN P1"/>
    <property type="match status" value="1"/>
</dbReference>
<comment type="caution">
    <text evidence="5">The sequence shown here is derived from an EMBL/GenBank/DDBJ whole genome shotgun (WGS) entry which is preliminary data.</text>
</comment>
<dbReference type="GO" id="GO:0003735">
    <property type="term" value="F:structural constituent of ribosome"/>
    <property type="evidence" value="ECO:0007669"/>
    <property type="project" value="TreeGrafter"/>
</dbReference>
<dbReference type="GO" id="GO:0022625">
    <property type="term" value="C:cytosolic large ribosomal subunit"/>
    <property type="evidence" value="ECO:0007669"/>
    <property type="project" value="TreeGrafter"/>
</dbReference>
<dbReference type="PANTHER" id="PTHR45696">
    <property type="entry name" value="60S ACIDIC RIBOSOMAL PROTEIN P1"/>
    <property type="match status" value="1"/>
</dbReference>
<evidence type="ECO:0000256" key="3">
    <source>
        <dbReference type="ARBA" id="ARBA00022980"/>
    </source>
</evidence>
<gene>
    <name evidence="5" type="ORF">HRI_001535800</name>
</gene>
<keyword evidence="4" id="KW-0687">Ribonucleoprotein</keyword>
<reference evidence="5" key="1">
    <citation type="submission" date="2023-05" db="EMBL/GenBank/DDBJ databases">
        <title>Genome and transcriptome analyses reveal genes involved in the formation of fine ridges on petal epidermal cells in Hibiscus trionum.</title>
        <authorList>
            <person name="Koshimizu S."/>
            <person name="Masuda S."/>
            <person name="Ishii T."/>
            <person name="Shirasu K."/>
            <person name="Hoshino A."/>
            <person name="Arita M."/>
        </authorList>
    </citation>
    <scope>NUCLEOTIDE SEQUENCE</scope>
    <source>
        <strain evidence="5">Hamamatsu line</strain>
    </source>
</reference>
<dbReference type="EMBL" id="BSYR01000016">
    <property type="protein sequence ID" value="GMI78665.1"/>
    <property type="molecule type" value="Genomic_DNA"/>
</dbReference>
<evidence type="ECO:0000256" key="2">
    <source>
        <dbReference type="ARBA" id="ARBA00011266"/>
    </source>
</evidence>
<keyword evidence="6" id="KW-1185">Reference proteome</keyword>
<sequence length="104" mass="10828">MSLISEAAYSYAALILHDGGIPITAEKIVTLFKAANFSIESYWPSLFAKLFENCGIENLITNVDAGGGGAPIAAAPVAAFGGDGAPAPAPGEEKKNMRRRAMMI</sequence>
<evidence type="ECO:0000256" key="1">
    <source>
        <dbReference type="ARBA" id="ARBA00005436"/>
    </source>
</evidence>
<dbReference type="OrthoDB" id="2194681at2759"/>
<keyword evidence="3" id="KW-0689">Ribosomal protein</keyword>
<organism evidence="5 6">
    <name type="scientific">Hibiscus trionum</name>
    <name type="common">Flower of an hour</name>
    <dbReference type="NCBI Taxonomy" id="183268"/>
    <lineage>
        <taxon>Eukaryota</taxon>
        <taxon>Viridiplantae</taxon>
        <taxon>Streptophyta</taxon>
        <taxon>Embryophyta</taxon>
        <taxon>Tracheophyta</taxon>
        <taxon>Spermatophyta</taxon>
        <taxon>Magnoliopsida</taxon>
        <taxon>eudicotyledons</taxon>
        <taxon>Gunneridae</taxon>
        <taxon>Pentapetalae</taxon>
        <taxon>rosids</taxon>
        <taxon>malvids</taxon>
        <taxon>Malvales</taxon>
        <taxon>Malvaceae</taxon>
        <taxon>Malvoideae</taxon>
        <taxon>Hibiscus</taxon>
    </lineage>
</organism>
<comment type="subunit">
    <text evidence="2">P1 and P2 exist as dimers at the large ribosomal subunit.</text>
</comment>
<dbReference type="FunFam" id="1.10.10.1410:FF:000001">
    <property type="entry name" value="60S acidic ribosomal protein P1"/>
    <property type="match status" value="1"/>
</dbReference>
<dbReference type="Pfam" id="PF00428">
    <property type="entry name" value="Ribosomal_60s"/>
    <property type="match status" value="1"/>
</dbReference>
<dbReference type="GO" id="GO:0043021">
    <property type="term" value="F:ribonucleoprotein complex binding"/>
    <property type="evidence" value="ECO:0007669"/>
    <property type="project" value="TreeGrafter"/>
</dbReference>
<dbReference type="Proteomes" id="UP001165190">
    <property type="component" value="Unassembled WGS sequence"/>
</dbReference>
<dbReference type="InterPro" id="IPR038716">
    <property type="entry name" value="P1/P2_N_sf"/>
</dbReference>
<dbReference type="AlphaFoldDB" id="A0A9W7LXJ9"/>
<proteinExistence type="inferred from homology"/>
<comment type="similarity">
    <text evidence="1">Belongs to the eukaryotic ribosomal protein P1/P2 family.</text>
</comment>
<dbReference type="GO" id="GO:0030295">
    <property type="term" value="F:protein kinase activator activity"/>
    <property type="evidence" value="ECO:0007669"/>
    <property type="project" value="TreeGrafter"/>
</dbReference>
<evidence type="ECO:0000313" key="6">
    <source>
        <dbReference type="Proteomes" id="UP001165190"/>
    </source>
</evidence>
<accession>A0A9W7LXJ9</accession>
<dbReference type="CDD" id="cd05831">
    <property type="entry name" value="Ribosomal_P1"/>
    <property type="match status" value="1"/>
</dbReference>
<evidence type="ECO:0008006" key="7">
    <source>
        <dbReference type="Google" id="ProtNLM"/>
    </source>
</evidence>
<dbReference type="GO" id="GO:0002181">
    <property type="term" value="P:cytoplasmic translation"/>
    <property type="evidence" value="ECO:0007669"/>
    <property type="project" value="TreeGrafter"/>
</dbReference>
<evidence type="ECO:0000256" key="4">
    <source>
        <dbReference type="ARBA" id="ARBA00023274"/>
    </source>
</evidence>
<name>A0A9W7LXJ9_HIBTR</name>
<dbReference type="Gene3D" id="1.10.10.1410">
    <property type="match status" value="1"/>
</dbReference>
<evidence type="ECO:0000313" key="5">
    <source>
        <dbReference type="EMBL" id="GMI78665.1"/>
    </source>
</evidence>